<dbReference type="InterPro" id="IPR022025">
    <property type="entry name" value="Amidoligase_2"/>
</dbReference>
<reference evidence="2" key="1">
    <citation type="journal article" date="2014" name="Genome Announc.">
        <title>Draft genome sequence of Colletotrichum sublineola, a destructive pathogen of cultivated sorghum.</title>
        <authorList>
            <person name="Baroncelli R."/>
            <person name="Sanz-Martin J.M."/>
            <person name="Rech G.E."/>
            <person name="Sukno S.A."/>
            <person name="Thon M.R."/>
        </authorList>
    </citation>
    <scope>NUCLEOTIDE SEQUENCE [LARGE SCALE GENOMIC DNA]</scope>
    <source>
        <strain evidence="2">TX430BB</strain>
    </source>
</reference>
<dbReference type="EMBL" id="JMSE01001019">
    <property type="protein sequence ID" value="KDN65611.1"/>
    <property type="molecule type" value="Genomic_DNA"/>
</dbReference>
<name>A0A066XIP2_COLSU</name>
<comment type="caution">
    <text evidence="1">The sequence shown here is derived from an EMBL/GenBank/DDBJ whole genome shotgun (WGS) entry which is preliminary data.</text>
</comment>
<keyword evidence="2" id="KW-1185">Reference proteome</keyword>
<dbReference type="STRING" id="1173701.A0A066XIP2"/>
<accession>A0A066XIP2</accession>
<sequence length="924" mass="104551">MAEDRPVGHDAWSFSSKSNKLTMTMDEANYQTAGNRKIKLRIHLRFFIRSDSEISFLRSTLAALPLCTTVGRMEETSEGQSHQDYLVNWFRQMRLSTPNEAGADQKRDEDAHDISDATWTTKVNERIFQLDGSEWHLAHVRSPFVHLTPQLTSTIASVCDAIRHNESLTIGLNYLPRLRVEIKPETSAFSITEVRRTLLFLWSASQRIDTLHSGDYGPRSPDAPGLEFSRLFNPVDLVYPLSGGKVNILDDVFNVRGSLREKTMIRAIEVSDDMQWLVEGTNAHLWDLNCKERIVQGVYDFSSLLEPHKGFIRFNQHAGTLDPEAIDNWARVCCGIVDFCLNAASESLECVKKRLNLPSNLDPSIRTSPSRLYTVLDLLDDLELPSQAAYYTTLDPNLSAPELVSRRRWTPTVNIDETEGVAPYTFGVELEFLMPYSLVGANDPDRDDPRWIYRHDPSFPASSKSIFKDEYNDDGRRQALRSTSWETKFIKAKALGKQVYAANANYLVSLLMSAGHLSATFDTIADDADPSDFVIPASALESIINKAGNPPIYFLEGLDPRYQIWHIHRDLSLSSFHRGEPGFAGHVGVEVSSPILRACPADFDKIFDVLKVLRGGVRPMLDSSCGFHVHVGDIRGFSLRSLKKIATLVWITELVLYGCVHPSRESNIMTVPLGKGSTLACTEDLPEYTTTFDLQNPDTKEAQMEAMRLSHEIEMHVPMDITPQRLRDEILQIWSVTSEYGLVRLLQPDQDCKGGVSFLSIRSDIEKQCGAEKPNYRGTVKFRLLGGTLDPELIKQWTKLVLSIVERGTQSEPVEYFHMMKKVLKEYYYNDSRRLAGFLTALGMEDDVPFWSKVAERNMGLAETDDEQEVEGGADKEQWQYKVDMGLPLTDVEKDACLRHWYKQTITRVPAVDDDSLERARSIL</sequence>
<dbReference type="OrthoDB" id="412402at2759"/>
<gene>
    <name evidence="1" type="ORF">CSUB01_03143</name>
</gene>
<dbReference type="PANTHER" id="PTHR36847:SF1">
    <property type="entry name" value="AMIDOLIGASE ENZYME"/>
    <property type="match status" value="1"/>
</dbReference>
<dbReference type="PANTHER" id="PTHR36847">
    <property type="entry name" value="AMIDOLIGASE ENZYME"/>
    <property type="match status" value="1"/>
</dbReference>
<dbReference type="AlphaFoldDB" id="A0A066XIP2"/>
<proteinExistence type="predicted"/>
<evidence type="ECO:0000313" key="2">
    <source>
        <dbReference type="Proteomes" id="UP000027238"/>
    </source>
</evidence>
<protein>
    <recommendedName>
        <fullName evidence="3">Amidoligase enzyme</fullName>
    </recommendedName>
</protein>
<dbReference type="eggNOG" id="ENOG502SUNA">
    <property type="taxonomic scope" value="Eukaryota"/>
</dbReference>
<organism evidence="1 2">
    <name type="scientific">Colletotrichum sublineola</name>
    <name type="common">Sorghum anthracnose fungus</name>
    <dbReference type="NCBI Taxonomy" id="1173701"/>
    <lineage>
        <taxon>Eukaryota</taxon>
        <taxon>Fungi</taxon>
        <taxon>Dikarya</taxon>
        <taxon>Ascomycota</taxon>
        <taxon>Pezizomycotina</taxon>
        <taxon>Sordariomycetes</taxon>
        <taxon>Hypocreomycetidae</taxon>
        <taxon>Glomerellales</taxon>
        <taxon>Glomerellaceae</taxon>
        <taxon>Colletotrichum</taxon>
        <taxon>Colletotrichum graminicola species complex</taxon>
    </lineage>
</organism>
<evidence type="ECO:0000313" key="1">
    <source>
        <dbReference type="EMBL" id="KDN65611.1"/>
    </source>
</evidence>
<dbReference type="Pfam" id="PF12224">
    <property type="entry name" value="Amidoligase_2"/>
    <property type="match status" value="1"/>
</dbReference>
<evidence type="ECO:0008006" key="3">
    <source>
        <dbReference type="Google" id="ProtNLM"/>
    </source>
</evidence>
<dbReference type="OMA" id="RESNIMT"/>
<dbReference type="Proteomes" id="UP000027238">
    <property type="component" value="Unassembled WGS sequence"/>
</dbReference>
<dbReference type="HOGENOM" id="CLU_320033_0_0_1"/>